<dbReference type="GeneID" id="73043285"/>
<dbReference type="InterPro" id="IPR011990">
    <property type="entry name" value="TPR-like_helical_dom_sf"/>
</dbReference>
<name>A0ABD5Q643_9EURY</name>
<evidence type="ECO:0000313" key="2">
    <source>
        <dbReference type="Proteomes" id="UP001595945"/>
    </source>
</evidence>
<reference evidence="1 2" key="1">
    <citation type="journal article" date="2019" name="Int. J. Syst. Evol. Microbiol.">
        <title>The Global Catalogue of Microorganisms (GCM) 10K type strain sequencing project: providing services to taxonomists for standard genome sequencing and annotation.</title>
        <authorList>
            <consortium name="The Broad Institute Genomics Platform"/>
            <consortium name="The Broad Institute Genome Sequencing Center for Infectious Disease"/>
            <person name="Wu L."/>
            <person name="Ma J."/>
        </authorList>
    </citation>
    <scope>NUCLEOTIDE SEQUENCE [LARGE SCALE GENOMIC DNA]</scope>
    <source>
        <strain evidence="1 2">XZYJ18</strain>
    </source>
</reference>
<dbReference type="SUPFAM" id="SSF48452">
    <property type="entry name" value="TPR-like"/>
    <property type="match status" value="1"/>
</dbReference>
<comment type="caution">
    <text evidence="1">The sequence shown here is derived from an EMBL/GenBank/DDBJ whole genome shotgun (WGS) entry which is preliminary data.</text>
</comment>
<dbReference type="EMBL" id="JBHSHT010000002">
    <property type="protein sequence ID" value="MFC4825989.1"/>
    <property type="molecule type" value="Genomic_DNA"/>
</dbReference>
<dbReference type="Gene3D" id="1.25.40.10">
    <property type="entry name" value="Tetratricopeptide repeat domain"/>
    <property type="match status" value="1"/>
</dbReference>
<dbReference type="AlphaFoldDB" id="A0ABD5Q643"/>
<organism evidence="1 2">
    <name type="scientific">Halorussus aquaticus</name>
    <dbReference type="NCBI Taxonomy" id="2953748"/>
    <lineage>
        <taxon>Archaea</taxon>
        <taxon>Methanobacteriati</taxon>
        <taxon>Methanobacteriota</taxon>
        <taxon>Stenosarchaea group</taxon>
        <taxon>Halobacteria</taxon>
        <taxon>Halobacteriales</taxon>
        <taxon>Haladaptataceae</taxon>
        <taxon>Halorussus</taxon>
    </lineage>
</organism>
<protein>
    <submittedName>
        <fullName evidence="1">Tol-pal system YbgF family protein</fullName>
    </submittedName>
</protein>
<keyword evidence="2" id="KW-1185">Reference proteome</keyword>
<evidence type="ECO:0000313" key="1">
    <source>
        <dbReference type="EMBL" id="MFC4825989.1"/>
    </source>
</evidence>
<sequence>MNTTEVSGGASRFDRWLGEHFDRLLPWKRRAEAFYCGRRAKRAENRGDYEAAREYYDRAVGTRGRLGDREATITLGLRLADLAREHGDAATAREHYERVVELHARRENARGALDALEPMLDVLDAEGEDDELARWWGHALMILGKAEPGELSAERRDDLIRRYADRIRTEESAGRLYGFALRRLLADEDELGAELLDATWERRDVVREQVGQFRVVLAAGVGRVAHAECTGRDVDREETLDFVADHRGRLSVSAAALFERLRDGETDAEPADLKTGVGPDDEAELRDVEAEAFGRLLERLG</sequence>
<proteinExistence type="predicted"/>
<gene>
    <name evidence="1" type="ORF">ACFO9K_17160</name>
</gene>
<dbReference type="Proteomes" id="UP001595945">
    <property type="component" value="Unassembled WGS sequence"/>
</dbReference>
<accession>A0ABD5Q643</accession>
<dbReference type="RefSeq" id="WP_254268388.1">
    <property type="nucleotide sequence ID" value="NZ_CP100400.1"/>
</dbReference>